<dbReference type="PANTHER" id="PTHR30346">
    <property type="entry name" value="TRANSCRIPTIONAL DUAL REGULATOR HCAR-RELATED"/>
    <property type="match status" value="1"/>
</dbReference>
<evidence type="ECO:0000259" key="5">
    <source>
        <dbReference type="PROSITE" id="PS50931"/>
    </source>
</evidence>
<feature type="domain" description="HTH lysR-type" evidence="5">
    <location>
        <begin position="3"/>
        <end position="60"/>
    </location>
</feature>
<name>A0A482PH65_CITRO</name>
<dbReference type="GO" id="GO:0003700">
    <property type="term" value="F:DNA-binding transcription factor activity"/>
    <property type="evidence" value="ECO:0007669"/>
    <property type="project" value="InterPro"/>
</dbReference>
<dbReference type="SUPFAM" id="SSF53850">
    <property type="entry name" value="Periplasmic binding protein-like II"/>
    <property type="match status" value="1"/>
</dbReference>
<dbReference type="OMA" id="MFRHGYD"/>
<dbReference type="FunFam" id="1.10.10.10:FF:000001">
    <property type="entry name" value="LysR family transcriptional regulator"/>
    <property type="match status" value="1"/>
</dbReference>
<dbReference type="RefSeq" id="WP_012905732.1">
    <property type="nucleotide sequence ID" value="NZ_CAJTBI010000001.1"/>
</dbReference>
<dbReference type="GO" id="GO:0032993">
    <property type="term" value="C:protein-DNA complex"/>
    <property type="evidence" value="ECO:0007669"/>
    <property type="project" value="TreeGrafter"/>
</dbReference>
<keyword evidence="4" id="KW-0804">Transcription</keyword>
<evidence type="ECO:0000256" key="4">
    <source>
        <dbReference type="ARBA" id="ARBA00023163"/>
    </source>
</evidence>
<proteinExistence type="inferred from homology"/>
<dbReference type="PROSITE" id="PS50931">
    <property type="entry name" value="HTH_LYSR"/>
    <property type="match status" value="1"/>
</dbReference>
<dbReference type="Pfam" id="PF03466">
    <property type="entry name" value="LysR_substrate"/>
    <property type="match status" value="1"/>
</dbReference>
<dbReference type="GO" id="GO:0003677">
    <property type="term" value="F:DNA binding"/>
    <property type="evidence" value="ECO:0007669"/>
    <property type="project" value="UniProtKB-KW"/>
</dbReference>
<protein>
    <submittedName>
        <fullName evidence="6">LysR family transcriptional regulator</fullName>
    </submittedName>
</protein>
<dbReference type="Gene3D" id="3.40.190.10">
    <property type="entry name" value="Periplasmic binding protein-like II"/>
    <property type="match status" value="2"/>
</dbReference>
<organism evidence="6">
    <name type="scientific">Citrobacter rodentium</name>
    <dbReference type="NCBI Taxonomy" id="67825"/>
    <lineage>
        <taxon>Bacteria</taxon>
        <taxon>Pseudomonadati</taxon>
        <taxon>Pseudomonadota</taxon>
        <taxon>Gammaproteobacteria</taxon>
        <taxon>Enterobacterales</taxon>
        <taxon>Enterobacteriaceae</taxon>
        <taxon>Citrobacter</taxon>
    </lineage>
</organism>
<keyword evidence="3" id="KW-0238">DNA-binding</keyword>
<keyword evidence="2" id="KW-0805">Transcription regulation</keyword>
<dbReference type="PANTHER" id="PTHR30346:SF17">
    <property type="entry name" value="LYSR FAMILY TRANSCRIPTIONAL REGULATOR"/>
    <property type="match status" value="1"/>
</dbReference>
<evidence type="ECO:0000256" key="2">
    <source>
        <dbReference type="ARBA" id="ARBA00023015"/>
    </source>
</evidence>
<accession>A0A482PH65</accession>
<reference evidence="6" key="1">
    <citation type="submission" date="2019-03" db="EMBL/GenBank/DDBJ databases">
        <title>Complete genome sequence of enteropathogenic Citrobacter rodentium strain DBS100.</title>
        <authorList>
            <person name="Popov G."/>
            <person name="Fiebig A."/>
            <person name="Shideler S."/>
            <person name="Coombes B."/>
            <person name="Savchenko A."/>
        </authorList>
    </citation>
    <scope>NUCLEOTIDE SEQUENCE</scope>
    <source>
        <strain evidence="6">DBS100</strain>
    </source>
</reference>
<gene>
    <name evidence="6" type="ORF">E2R62_03870</name>
</gene>
<comment type="similarity">
    <text evidence="1">Belongs to the LysR transcriptional regulatory family.</text>
</comment>
<evidence type="ECO:0000256" key="3">
    <source>
        <dbReference type="ARBA" id="ARBA00023125"/>
    </source>
</evidence>
<dbReference type="PRINTS" id="PR00039">
    <property type="entry name" value="HTHLYSR"/>
</dbReference>
<dbReference type="SUPFAM" id="SSF46785">
    <property type="entry name" value="Winged helix' DNA-binding domain"/>
    <property type="match status" value="1"/>
</dbReference>
<dbReference type="CDD" id="cd08414">
    <property type="entry name" value="PBP2_LTTR_aromatics_like"/>
    <property type="match status" value="1"/>
</dbReference>
<sequence>MNIELRHLRYFVAVAEELHFGRAAARLNISQPPLSQQIQLLEQQVGARLLARTNRSVALTAAGKQFLADSRQILGLVNEAAARAERLHQGEAGELRIGFTSSAPFIRAVSDTLSLFRQHYPDVHLQTREMNTREQLAPLGEGALDLGLLRNTPLPDTLHHEVILREPLMAMIPSACALAQKPVVTLAELAKEPFVFFDPHVGTGLYDDILGLMRRYNLSPVITQEVGEAMTIIGLVAAGLGVSILPASFNKVQLHEMRWVPLAEEDAVSEMWLVWSGHHEQSQAAIRFLQQLIRTVRNT</sequence>
<dbReference type="Pfam" id="PF00126">
    <property type="entry name" value="HTH_1"/>
    <property type="match status" value="1"/>
</dbReference>
<dbReference type="InterPro" id="IPR000847">
    <property type="entry name" value="LysR_HTH_N"/>
</dbReference>
<dbReference type="InterPro" id="IPR036388">
    <property type="entry name" value="WH-like_DNA-bd_sf"/>
</dbReference>
<dbReference type="AlphaFoldDB" id="A0A482PH65"/>
<dbReference type="InterPro" id="IPR036390">
    <property type="entry name" value="WH_DNA-bd_sf"/>
</dbReference>
<dbReference type="InterPro" id="IPR005119">
    <property type="entry name" value="LysR_subst-bd"/>
</dbReference>
<evidence type="ECO:0000313" key="6">
    <source>
        <dbReference type="EMBL" id="QBY28067.1"/>
    </source>
</evidence>
<evidence type="ECO:0000256" key="1">
    <source>
        <dbReference type="ARBA" id="ARBA00009437"/>
    </source>
</evidence>
<dbReference type="EMBL" id="CP038008">
    <property type="protein sequence ID" value="QBY28067.1"/>
    <property type="molecule type" value="Genomic_DNA"/>
</dbReference>
<dbReference type="Gene3D" id="1.10.10.10">
    <property type="entry name" value="Winged helix-like DNA-binding domain superfamily/Winged helix DNA-binding domain"/>
    <property type="match status" value="1"/>
</dbReference>